<dbReference type="PANTHER" id="PTHR43551">
    <property type="entry name" value="FUMARATE REDUCTASE IRON-SULFUR SUBUNIT"/>
    <property type="match status" value="1"/>
</dbReference>
<protein>
    <submittedName>
        <fullName evidence="11">Cysteine-rich domain-containing protein</fullName>
    </submittedName>
</protein>
<evidence type="ECO:0000313" key="11">
    <source>
        <dbReference type="EMBL" id="SDU07636.1"/>
    </source>
</evidence>
<evidence type="ECO:0000256" key="4">
    <source>
        <dbReference type="ARBA" id="ARBA00022723"/>
    </source>
</evidence>
<keyword evidence="7" id="KW-0408">Iron</keyword>
<evidence type="ECO:0000256" key="8">
    <source>
        <dbReference type="ARBA" id="ARBA00023014"/>
    </source>
</evidence>
<gene>
    <name evidence="11" type="ORF">SAMN04487931_104200</name>
</gene>
<keyword evidence="12" id="KW-1185">Reference proteome</keyword>
<dbReference type="GO" id="GO:0051539">
    <property type="term" value="F:4 iron, 4 sulfur cluster binding"/>
    <property type="evidence" value="ECO:0007669"/>
    <property type="project" value="UniProtKB-KW"/>
</dbReference>
<dbReference type="Pfam" id="PF02754">
    <property type="entry name" value="CCG"/>
    <property type="match status" value="1"/>
</dbReference>
<evidence type="ECO:0000256" key="9">
    <source>
        <dbReference type="ARBA" id="ARBA00049220"/>
    </source>
</evidence>
<name>A0A1H2FJV3_9BACT</name>
<keyword evidence="3" id="KW-0004">4Fe-4S</keyword>
<dbReference type="InterPro" id="IPR004017">
    <property type="entry name" value="Cys_rich_dom"/>
</dbReference>
<dbReference type="Proteomes" id="UP000199608">
    <property type="component" value="Unassembled WGS sequence"/>
</dbReference>
<dbReference type="GO" id="GO:0046872">
    <property type="term" value="F:metal ion binding"/>
    <property type="evidence" value="ECO:0007669"/>
    <property type="project" value="UniProtKB-KW"/>
</dbReference>
<comment type="cofactor">
    <cofactor evidence="1">
        <name>[4Fe-4S] cluster</name>
        <dbReference type="ChEBI" id="CHEBI:49883"/>
    </cofactor>
</comment>
<organism evidence="11 12">
    <name type="scientific">Desulfobacula phenolica</name>
    <dbReference type="NCBI Taxonomy" id="90732"/>
    <lineage>
        <taxon>Bacteria</taxon>
        <taxon>Pseudomonadati</taxon>
        <taxon>Thermodesulfobacteriota</taxon>
        <taxon>Desulfobacteria</taxon>
        <taxon>Desulfobacterales</taxon>
        <taxon>Desulfobacteraceae</taxon>
        <taxon>Desulfobacula</taxon>
    </lineage>
</organism>
<keyword evidence="8" id="KW-0411">Iron-sulfur</keyword>
<keyword evidence="5" id="KW-0249">Electron transport</keyword>
<dbReference type="PANTHER" id="PTHR43551:SF2">
    <property type="entry name" value="FUMARATE REDUCTASE IRON-SULFUR SUBUNIT"/>
    <property type="match status" value="1"/>
</dbReference>
<evidence type="ECO:0000256" key="3">
    <source>
        <dbReference type="ARBA" id="ARBA00022485"/>
    </source>
</evidence>
<evidence type="ECO:0000256" key="5">
    <source>
        <dbReference type="ARBA" id="ARBA00022982"/>
    </source>
</evidence>
<feature type="domain" description="Cysteine-rich" evidence="10">
    <location>
        <begin position="43"/>
        <end position="134"/>
    </location>
</feature>
<evidence type="ECO:0000256" key="7">
    <source>
        <dbReference type="ARBA" id="ARBA00023004"/>
    </source>
</evidence>
<accession>A0A1H2FJV3</accession>
<evidence type="ECO:0000256" key="2">
    <source>
        <dbReference type="ARBA" id="ARBA00022448"/>
    </source>
</evidence>
<keyword evidence="6" id="KW-0560">Oxidoreductase</keyword>
<evidence type="ECO:0000313" key="12">
    <source>
        <dbReference type="Proteomes" id="UP000199608"/>
    </source>
</evidence>
<evidence type="ECO:0000259" key="10">
    <source>
        <dbReference type="Pfam" id="PF02754"/>
    </source>
</evidence>
<keyword evidence="4" id="KW-0479">Metal-binding</keyword>
<evidence type="ECO:0000256" key="1">
    <source>
        <dbReference type="ARBA" id="ARBA00001966"/>
    </source>
</evidence>
<dbReference type="GO" id="GO:0008177">
    <property type="term" value="F:succinate dehydrogenase (quinone) activity"/>
    <property type="evidence" value="ECO:0007669"/>
    <property type="project" value="UniProtKB-EC"/>
</dbReference>
<dbReference type="AlphaFoldDB" id="A0A1H2FJV3"/>
<reference evidence="12" key="1">
    <citation type="submission" date="2016-10" db="EMBL/GenBank/DDBJ databases">
        <authorList>
            <person name="Varghese N."/>
            <person name="Submissions S."/>
        </authorList>
    </citation>
    <scope>NUCLEOTIDE SEQUENCE [LARGE SCALE GENOMIC DNA]</scope>
    <source>
        <strain evidence="12">DSM 3384</strain>
    </source>
</reference>
<dbReference type="EMBL" id="FNLL01000004">
    <property type="protein sequence ID" value="SDU07636.1"/>
    <property type="molecule type" value="Genomic_DNA"/>
</dbReference>
<proteinExistence type="predicted"/>
<comment type="catalytic activity">
    <reaction evidence="9">
        <text>a quinone + succinate = fumarate + a quinol</text>
        <dbReference type="Rhea" id="RHEA:40523"/>
        <dbReference type="ChEBI" id="CHEBI:24646"/>
        <dbReference type="ChEBI" id="CHEBI:29806"/>
        <dbReference type="ChEBI" id="CHEBI:30031"/>
        <dbReference type="ChEBI" id="CHEBI:132124"/>
        <dbReference type="EC" id="1.3.5.1"/>
    </reaction>
</comment>
<evidence type="ECO:0000256" key="6">
    <source>
        <dbReference type="ARBA" id="ARBA00023002"/>
    </source>
</evidence>
<sequence length="178" mass="19758">MRRFNIPHKFKLVTIIELYAQWIREGKLKVNSDWNKEIGAKFTVQDPCNIGRKTGSNKIVDDLRFVIKTVVGEQNFIDTVPNRENNYCCGGGGGALQAGFPDQRRAYGRTKFNQLAATGATYVIAPCHNCHGQIEDIGEQFGGNYHVVHLWTIICLAMGVLADTERTYLGPDLAGVGL</sequence>
<keyword evidence="2" id="KW-0813">Transport</keyword>